<accession>A0ABQ6FUF3</accession>
<evidence type="ECO:0000313" key="2">
    <source>
        <dbReference type="Proteomes" id="UP001344906"/>
    </source>
</evidence>
<reference evidence="1 2" key="1">
    <citation type="submission" date="2023-02" db="EMBL/GenBank/DDBJ databases">
        <title>Dictyobacter halimunensis sp. nov., a new member of the class Ktedonobacteria from forest soil in a geothermal area.</title>
        <authorList>
            <person name="Rachmania M.K."/>
            <person name="Ningsih F."/>
            <person name="Sakai Y."/>
            <person name="Yabe S."/>
            <person name="Yokota A."/>
            <person name="Sjamsuridzal W."/>
        </authorList>
    </citation>
    <scope>NUCLEOTIDE SEQUENCE [LARGE SCALE GENOMIC DNA]</scope>
    <source>
        <strain evidence="1 2">S3.2.2.5</strain>
    </source>
</reference>
<dbReference type="Proteomes" id="UP001344906">
    <property type="component" value="Unassembled WGS sequence"/>
</dbReference>
<gene>
    <name evidence="1" type="ORF">KDH_29060</name>
</gene>
<dbReference type="EMBL" id="BSRI01000001">
    <property type="protein sequence ID" value="GLV56062.1"/>
    <property type="molecule type" value="Genomic_DNA"/>
</dbReference>
<evidence type="ECO:0000313" key="1">
    <source>
        <dbReference type="EMBL" id="GLV56062.1"/>
    </source>
</evidence>
<protein>
    <submittedName>
        <fullName evidence="1">Uncharacterized protein</fullName>
    </submittedName>
</protein>
<proteinExistence type="predicted"/>
<sequence>MPFNLKIGLRSNTSNLVCRQTKIELNYTMARRTGEMMVMMIATHSIAMSTISKIDTIQETFRHQFIDRTKDCCSTNT</sequence>
<comment type="caution">
    <text evidence="1">The sequence shown here is derived from an EMBL/GenBank/DDBJ whole genome shotgun (WGS) entry which is preliminary data.</text>
</comment>
<keyword evidence="2" id="KW-1185">Reference proteome</keyword>
<organism evidence="1 2">
    <name type="scientific">Dictyobacter halimunensis</name>
    <dbReference type="NCBI Taxonomy" id="3026934"/>
    <lineage>
        <taxon>Bacteria</taxon>
        <taxon>Bacillati</taxon>
        <taxon>Chloroflexota</taxon>
        <taxon>Ktedonobacteria</taxon>
        <taxon>Ktedonobacterales</taxon>
        <taxon>Dictyobacteraceae</taxon>
        <taxon>Dictyobacter</taxon>
    </lineage>
</organism>
<name>A0ABQ6FUF3_9CHLR</name>